<protein>
    <submittedName>
        <fullName evidence="3">Uncharacterized protein</fullName>
    </submittedName>
</protein>
<keyword evidence="2" id="KW-1133">Transmembrane helix</keyword>
<dbReference type="STRING" id="1798396.A2973_01610"/>
<evidence type="ECO:0000256" key="2">
    <source>
        <dbReference type="SAM" id="Phobius"/>
    </source>
</evidence>
<gene>
    <name evidence="3" type="ORF">A2973_01610</name>
</gene>
<keyword evidence="2" id="KW-0472">Membrane</keyword>
<evidence type="ECO:0000313" key="4">
    <source>
        <dbReference type="Proteomes" id="UP000176409"/>
    </source>
</evidence>
<sequence length="290" mass="33443">MSSDFENIDNSQTTKSPIDPSLEALPQINTHVVETKIPKNRIVIEIIAGLFLLFFGVALAIWRYQSNAYNSYKGIRSVENITFQSPPTSIILDIPPTNGPVTIDFTSYTNSVLNFTIQHPRDWELKERYEVDTYEEKKTWGWRTISHLPSDRYSEIIFSDQKNNNITSDVLDEIKVIIYQNPQRLNLQDYFKGYYMGGMGVVGDNPNDTSYSSLILKDGRSEQVGKYDSVMIPDRSWSDMANAKTRIYFLSHDNKIYVLEFSYKSFLNIIPKEVEDQIQQIIINFSLGEN</sequence>
<keyword evidence="2" id="KW-0812">Transmembrane</keyword>
<feature type="region of interest" description="Disordered" evidence="1">
    <location>
        <begin position="1"/>
        <end position="21"/>
    </location>
</feature>
<feature type="transmembrane region" description="Helical" evidence="2">
    <location>
        <begin position="42"/>
        <end position="62"/>
    </location>
</feature>
<comment type="caution">
    <text evidence="3">The sequence shown here is derived from an EMBL/GenBank/DDBJ whole genome shotgun (WGS) entry which is preliminary data.</text>
</comment>
<accession>A0A1F6AXW6</accession>
<dbReference type="Proteomes" id="UP000176409">
    <property type="component" value="Unassembled WGS sequence"/>
</dbReference>
<organism evidence="3 4">
    <name type="scientific">Candidatus Gottesmanbacteria bacterium RIFCSPLOWO2_01_FULL_49_10</name>
    <dbReference type="NCBI Taxonomy" id="1798396"/>
    <lineage>
        <taxon>Bacteria</taxon>
        <taxon>Candidatus Gottesmaniibacteriota</taxon>
    </lineage>
</organism>
<dbReference type="EMBL" id="MFJZ01000057">
    <property type="protein sequence ID" value="OGG29167.1"/>
    <property type="molecule type" value="Genomic_DNA"/>
</dbReference>
<feature type="compositionally biased region" description="Polar residues" evidence="1">
    <location>
        <begin position="1"/>
        <end position="16"/>
    </location>
</feature>
<evidence type="ECO:0000256" key="1">
    <source>
        <dbReference type="SAM" id="MobiDB-lite"/>
    </source>
</evidence>
<dbReference type="AlphaFoldDB" id="A0A1F6AXW6"/>
<name>A0A1F6AXW6_9BACT</name>
<proteinExistence type="predicted"/>
<evidence type="ECO:0000313" key="3">
    <source>
        <dbReference type="EMBL" id="OGG29167.1"/>
    </source>
</evidence>
<reference evidence="3 4" key="1">
    <citation type="journal article" date="2016" name="Nat. Commun.">
        <title>Thousands of microbial genomes shed light on interconnected biogeochemical processes in an aquifer system.</title>
        <authorList>
            <person name="Anantharaman K."/>
            <person name="Brown C.T."/>
            <person name="Hug L.A."/>
            <person name="Sharon I."/>
            <person name="Castelle C.J."/>
            <person name="Probst A.J."/>
            <person name="Thomas B.C."/>
            <person name="Singh A."/>
            <person name="Wilkins M.J."/>
            <person name="Karaoz U."/>
            <person name="Brodie E.L."/>
            <person name="Williams K.H."/>
            <person name="Hubbard S.S."/>
            <person name="Banfield J.F."/>
        </authorList>
    </citation>
    <scope>NUCLEOTIDE SEQUENCE [LARGE SCALE GENOMIC DNA]</scope>
</reference>